<gene>
    <name evidence="3" type="ORF">AA2016_5093</name>
    <name evidence="4" type="ORF">FHS67_001924</name>
</gene>
<accession>A0AAC8YUJ2</accession>
<sequence length="298" mass="31332">MTSRRPVSLALIWGAVSALMAIALGGTALAESTKERVLREGKIVIGIHNRTPWGFRDEATGQAVGWHPDLLRAAFSELGVKEIDFRVTEFGALIPGLLAGRFDAVASGLSITPERCLQVAFGEPDLKVHDAAIVLAGNPKQIHGFEDIVSQNIIMGAGRGSVSVRNATGAGVPEANMLLFPDIEANISALRSGRIDVTVVSSPTAIGLLSSGKLKGLESATPFVTTDEQATYAAVAFRSDDQDLRALWDERLLALKQDGTASKVMARYGFGDSELVPDSVTMEKLCGTGTGGTDGAGK</sequence>
<dbReference type="InterPro" id="IPR014337">
    <property type="entry name" value="Ectoine_EhuB"/>
</dbReference>
<evidence type="ECO:0000313" key="4">
    <source>
        <dbReference type="EMBL" id="MBB3705609.1"/>
    </source>
</evidence>
<keyword evidence="6" id="KW-1185">Reference proteome</keyword>
<proteinExistence type="predicted"/>
<dbReference type="NCBIfam" id="TIGR02995">
    <property type="entry name" value="ectoine_ehuB"/>
    <property type="match status" value="1"/>
</dbReference>
<dbReference type="SUPFAM" id="SSF53850">
    <property type="entry name" value="Periplasmic binding protein-like II"/>
    <property type="match status" value="1"/>
</dbReference>
<dbReference type="SMART" id="SM00062">
    <property type="entry name" value="PBPb"/>
    <property type="match status" value="1"/>
</dbReference>
<evidence type="ECO:0000313" key="3">
    <source>
        <dbReference type="EMBL" id="AMS44001.1"/>
    </source>
</evidence>
<feature type="domain" description="Solute-binding protein family 3/N-terminal" evidence="2">
    <location>
        <begin position="42"/>
        <end position="272"/>
    </location>
</feature>
<evidence type="ECO:0000313" key="5">
    <source>
        <dbReference type="Proteomes" id="UP000075755"/>
    </source>
</evidence>
<dbReference type="Pfam" id="PF00497">
    <property type="entry name" value="SBP_bac_3"/>
    <property type="match status" value="1"/>
</dbReference>
<dbReference type="Proteomes" id="UP000075755">
    <property type="component" value="Chromosome"/>
</dbReference>
<dbReference type="PANTHER" id="PTHR35936:SF17">
    <property type="entry name" value="ARGININE-BINDING EXTRACELLULAR PROTEIN ARTP"/>
    <property type="match status" value="1"/>
</dbReference>
<evidence type="ECO:0000313" key="6">
    <source>
        <dbReference type="Proteomes" id="UP000577697"/>
    </source>
</evidence>
<dbReference type="GO" id="GO:0051470">
    <property type="term" value="P:ectoine transmembrane transport"/>
    <property type="evidence" value="ECO:0007669"/>
    <property type="project" value="InterPro"/>
</dbReference>
<protein>
    <submittedName>
        <fullName evidence="4">Polar amino acid transport system substrate-binding protein</fullName>
    </submittedName>
</protein>
<dbReference type="AlphaFoldDB" id="A0AAC8YUJ2"/>
<keyword evidence="1" id="KW-0732">Signal</keyword>
<evidence type="ECO:0000256" key="1">
    <source>
        <dbReference type="ARBA" id="ARBA00022729"/>
    </source>
</evidence>
<reference evidence="3 5" key="1">
    <citation type="submission" date="2016-03" db="EMBL/GenBank/DDBJ databases">
        <title>Complete genome of Aminobacter aminovorans KCTC 2477.</title>
        <authorList>
            <person name="Kim K.M."/>
        </authorList>
    </citation>
    <scope>NUCLEOTIDE SEQUENCE [LARGE SCALE GENOMIC DNA]</scope>
    <source>
        <strain evidence="3 5">KCTC 2477</strain>
    </source>
</reference>
<evidence type="ECO:0000259" key="2">
    <source>
        <dbReference type="SMART" id="SM00062"/>
    </source>
</evidence>
<name>A0AAC8YUJ2_AMIAI</name>
<dbReference type="EMBL" id="CP015005">
    <property type="protein sequence ID" value="AMS44001.1"/>
    <property type="molecule type" value="Genomic_DNA"/>
</dbReference>
<dbReference type="KEGG" id="aak:AA2016_5093"/>
<dbReference type="PANTHER" id="PTHR35936">
    <property type="entry name" value="MEMBRANE-BOUND LYTIC MUREIN TRANSGLYCOSYLASE F"/>
    <property type="match status" value="1"/>
</dbReference>
<dbReference type="Proteomes" id="UP000577697">
    <property type="component" value="Unassembled WGS sequence"/>
</dbReference>
<organism evidence="3 5">
    <name type="scientific">Aminobacter aminovorans</name>
    <name type="common">Chelatobacter heintzii</name>
    <dbReference type="NCBI Taxonomy" id="83263"/>
    <lineage>
        <taxon>Bacteria</taxon>
        <taxon>Pseudomonadati</taxon>
        <taxon>Pseudomonadota</taxon>
        <taxon>Alphaproteobacteria</taxon>
        <taxon>Hyphomicrobiales</taxon>
        <taxon>Phyllobacteriaceae</taxon>
        <taxon>Aminobacter</taxon>
    </lineage>
</organism>
<dbReference type="Gene3D" id="3.40.190.10">
    <property type="entry name" value="Periplasmic binding protein-like II"/>
    <property type="match status" value="2"/>
</dbReference>
<dbReference type="EMBL" id="JACICB010000006">
    <property type="protein sequence ID" value="MBB3705609.1"/>
    <property type="molecule type" value="Genomic_DNA"/>
</dbReference>
<dbReference type="GO" id="GO:0033294">
    <property type="term" value="F:ectoine binding"/>
    <property type="evidence" value="ECO:0007669"/>
    <property type="project" value="InterPro"/>
</dbReference>
<dbReference type="InterPro" id="IPR001638">
    <property type="entry name" value="Solute-binding_3/MltF_N"/>
</dbReference>
<dbReference type="RefSeq" id="WP_067965060.1">
    <property type="nucleotide sequence ID" value="NZ_CP015005.1"/>
</dbReference>
<reference evidence="4 6" key="2">
    <citation type="submission" date="2020-08" db="EMBL/GenBank/DDBJ databases">
        <title>Genomic Encyclopedia of Type Strains, Phase IV (KMG-IV): sequencing the most valuable type-strain genomes for metagenomic binning, comparative biology and taxonomic classification.</title>
        <authorList>
            <person name="Goeker M."/>
        </authorList>
    </citation>
    <scope>NUCLEOTIDE SEQUENCE [LARGE SCALE GENOMIC DNA]</scope>
    <source>
        <strain evidence="4 6">DSM 10368</strain>
    </source>
</reference>